<feature type="region of interest" description="Disordered" evidence="1">
    <location>
        <begin position="1"/>
        <end position="45"/>
    </location>
</feature>
<proteinExistence type="predicted"/>
<dbReference type="VEuPathDB" id="FungiDB:TEQG_01247"/>
<evidence type="ECO:0000313" key="3">
    <source>
        <dbReference type="Proteomes" id="UP000009169"/>
    </source>
</evidence>
<name>F2PJY9_TRIEC</name>
<protein>
    <submittedName>
        <fullName evidence="2">Uncharacterized protein</fullName>
    </submittedName>
</protein>
<reference evidence="3" key="1">
    <citation type="journal article" date="2012" name="MBio">
        <title>Comparative genome analysis of Trichophyton rubrum and related dermatophytes reveals candidate genes involved in infection.</title>
        <authorList>
            <person name="Martinez D.A."/>
            <person name="Oliver B.G."/>
            <person name="Graeser Y."/>
            <person name="Goldberg J.M."/>
            <person name="Li W."/>
            <person name="Martinez-Rossi N.M."/>
            <person name="Monod M."/>
            <person name="Shelest E."/>
            <person name="Barton R.C."/>
            <person name="Birch E."/>
            <person name="Brakhage A.A."/>
            <person name="Chen Z."/>
            <person name="Gurr S.J."/>
            <person name="Heiman D."/>
            <person name="Heitman J."/>
            <person name="Kosti I."/>
            <person name="Rossi A."/>
            <person name="Saif S."/>
            <person name="Samalova M."/>
            <person name="Saunders C.W."/>
            <person name="Shea T."/>
            <person name="Summerbell R.C."/>
            <person name="Xu J."/>
            <person name="Young S."/>
            <person name="Zeng Q."/>
            <person name="Birren B.W."/>
            <person name="Cuomo C.A."/>
            <person name="White T.C."/>
        </authorList>
    </citation>
    <scope>NUCLEOTIDE SEQUENCE [LARGE SCALE GENOMIC DNA]</scope>
    <source>
        <strain evidence="3">ATCC MYA-4606 / CBS 127.97</strain>
    </source>
</reference>
<dbReference type="OrthoDB" id="10371786at2759"/>
<organism evidence="2 3">
    <name type="scientific">Trichophyton equinum (strain ATCC MYA-4606 / CBS 127.97)</name>
    <name type="common">Horse ringworm fungus</name>
    <dbReference type="NCBI Taxonomy" id="559882"/>
    <lineage>
        <taxon>Eukaryota</taxon>
        <taxon>Fungi</taxon>
        <taxon>Dikarya</taxon>
        <taxon>Ascomycota</taxon>
        <taxon>Pezizomycotina</taxon>
        <taxon>Eurotiomycetes</taxon>
        <taxon>Eurotiomycetidae</taxon>
        <taxon>Onygenales</taxon>
        <taxon>Arthrodermataceae</taxon>
        <taxon>Trichophyton</taxon>
    </lineage>
</organism>
<evidence type="ECO:0000313" key="2">
    <source>
        <dbReference type="EMBL" id="EGE02207.1"/>
    </source>
</evidence>
<dbReference type="Proteomes" id="UP000009169">
    <property type="component" value="Unassembled WGS sequence"/>
</dbReference>
<keyword evidence="3" id="KW-1185">Reference proteome</keyword>
<gene>
    <name evidence="2" type="ORF">TEQG_01247</name>
</gene>
<dbReference type="HOGENOM" id="CLU_2442443_0_0_1"/>
<evidence type="ECO:0000256" key="1">
    <source>
        <dbReference type="SAM" id="MobiDB-lite"/>
    </source>
</evidence>
<accession>F2PJY9</accession>
<dbReference type="AlphaFoldDB" id="F2PJY9"/>
<sequence length="90" mass="9655">MGQPARVAQVTPKHDHKQPAKIVEGGGKDGNTTRLDNPQQREDQANSQYHRMISFPAVNTTGTCIKAALQNCGHGSTLSRAACKEGAWGK</sequence>
<dbReference type="EMBL" id="DS995721">
    <property type="protein sequence ID" value="EGE02207.1"/>
    <property type="molecule type" value="Genomic_DNA"/>
</dbReference>